<keyword evidence="2" id="KW-0812">Transmembrane</keyword>
<dbReference type="EMBL" id="JXTB01000057">
    <property type="protein sequence ID" value="PON69195.1"/>
    <property type="molecule type" value="Genomic_DNA"/>
</dbReference>
<protein>
    <recommendedName>
        <fullName evidence="5">Transmembrane protein</fullName>
    </recommendedName>
</protein>
<sequence length="133" mass="14152">MGTLSSSLCGYGALSRSSLPSQAIPRLHRPNGVPQSPPKLTQDLSLNSLDFRIKGALSRQVGQNRFVAYASNSNPSGQDSIQEKSDGKASDAAQGPPFLTILAGLLVFFVVFWITGSIVIWLISLIANLPPSK</sequence>
<organism evidence="3 4">
    <name type="scientific">Parasponia andersonii</name>
    <name type="common">Sponia andersonii</name>
    <dbReference type="NCBI Taxonomy" id="3476"/>
    <lineage>
        <taxon>Eukaryota</taxon>
        <taxon>Viridiplantae</taxon>
        <taxon>Streptophyta</taxon>
        <taxon>Embryophyta</taxon>
        <taxon>Tracheophyta</taxon>
        <taxon>Spermatophyta</taxon>
        <taxon>Magnoliopsida</taxon>
        <taxon>eudicotyledons</taxon>
        <taxon>Gunneridae</taxon>
        <taxon>Pentapetalae</taxon>
        <taxon>rosids</taxon>
        <taxon>fabids</taxon>
        <taxon>Rosales</taxon>
        <taxon>Cannabaceae</taxon>
        <taxon>Parasponia</taxon>
    </lineage>
</organism>
<keyword evidence="2" id="KW-0472">Membrane</keyword>
<reference evidence="4" key="1">
    <citation type="submission" date="2016-06" db="EMBL/GenBank/DDBJ databases">
        <title>Parallel loss of symbiosis genes in relatives of nitrogen-fixing non-legume Parasponia.</title>
        <authorList>
            <person name="Van Velzen R."/>
            <person name="Holmer R."/>
            <person name="Bu F."/>
            <person name="Rutten L."/>
            <person name="Van Zeijl A."/>
            <person name="Liu W."/>
            <person name="Santuari L."/>
            <person name="Cao Q."/>
            <person name="Sharma T."/>
            <person name="Shen D."/>
            <person name="Roswanjaya Y."/>
            <person name="Wardhani T."/>
            <person name="Kalhor M.S."/>
            <person name="Jansen J."/>
            <person name="Van den Hoogen J."/>
            <person name="Gungor B."/>
            <person name="Hartog M."/>
            <person name="Hontelez J."/>
            <person name="Verver J."/>
            <person name="Yang W.-C."/>
            <person name="Schijlen E."/>
            <person name="Repin R."/>
            <person name="Schilthuizen M."/>
            <person name="Schranz E."/>
            <person name="Heidstra R."/>
            <person name="Miyata K."/>
            <person name="Fedorova E."/>
            <person name="Kohlen W."/>
            <person name="Bisseling T."/>
            <person name="Smit S."/>
            <person name="Geurts R."/>
        </authorList>
    </citation>
    <scope>NUCLEOTIDE SEQUENCE [LARGE SCALE GENOMIC DNA]</scope>
    <source>
        <strain evidence="4">cv. WU1-14</strain>
    </source>
</reference>
<feature type="region of interest" description="Disordered" evidence="1">
    <location>
        <begin position="69"/>
        <end position="92"/>
    </location>
</feature>
<keyword evidence="4" id="KW-1185">Reference proteome</keyword>
<dbReference type="OrthoDB" id="783284at2759"/>
<evidence type="ECO:0008006" key="5">
    <source>
        <dbReference type="Google" id="ProtNLM"/>
    </source>
</evidence>
<evidence type="ECO:0000313" key="4">
    <source>
        <dbReference type="Proteomes" id="UP000237105"/>
    </source>
</evidence>
<evidence type="ECO:0000313" key="3">
    <source>
        <dbReference type="EMBL" id="PON69195.1"/>
    </source>
</evidence>
<name>A0A2P5D7D1_PARAD</name>
<evidence type="ECO:0000256" key="1">
    <source>
        <dbReference type="SAM" id="MobiDB-lite"/>
    </source>
</evidence>
<feature type="compositionally biased region" description="Polar residues" evidence="1">
    <location>
        <begin position="70"/>
        <end position="80"/>
    </location>
</feature>
<evidence type="ECO:0000256" key="2">
    <source>
        <dbReference type="SAM" id="Phobius"/>
    </source>
</evidence>
<comment type="caution">
    <text evidence="3">The sequence shown here is derived from an EMBL/GenBank/DDBJ whole genome shotgun (WGS) entry which is preliminary data.</text>
</comment>
<dbReference type="Proteomes" id="UP000237105">
    <property type="component" value="Unassembled WGS sequence"/>
</dbReference>
<proteinExistence type="predicted"/>
<dbReference type="AlphaFoldDB" id="A0A2P5D7D1"/>
<feature type="transmembrane region" description="Helical" evidence="2">
    <location>
        <begin position="98"/>
        <end position="127"/>
    </location>
</feature>
<accession>A0A2P5D7D1</accession>
<gene>
    <name evidence="3" type="ORF">PanWU01x14_089180</name>
</gene>
<keyword evidence="2" id="KW-1133">Transmembrane helix</keyword>